<dbReference type="RefSeq" id="WP_208848146.1">
    <property type="nucleotide sequence ID" value="NZ_JAGGDJ010000008.1"/>
</dbReference>
<dbReference type="EMBL" id="JAGGDJ010000008">
    <property type="protein sequence ID" value="MBO7745276.1"/>
    <property type="molecule type" value="Genomic_DNA"/>
</dbReference>
<keyword evidence="2" id="KW-0812">Transmembrane</keyword>
<proteinExistence type="predicted"/>
<protein>
    <recommendedName>
        <fullName evidence="5">DUF4064 domain-containing protein</fullName>
    </recommendedName>
</protein>
<comment type="caution">
    <text evidence="3">The sequence shown here is derived from an EMBL/GenBank/DDBJ whole genome shotgun (WGS) entry which is preliminary data.</text>
</comment>
<evidence type="ECO:0000313" key="4">
    <source>
        <dbReference type="Proteomes" id="UP000670947"/>
    </source>
</evidence>
<organism evidence="3 4">
    <name type="scientific">Paenibacillus artemisiicola</name>
    <dbReference type="NCBI Taxonomy" id="1172618"/>
    <lineage>
        <taxon>Bacteria</taxon>
        <taxon>Bacillati</taxon>
        <taxon>Bacillota</taxon>
        <taxon>Bacilli</taxon>
        <taxon>Bacillales</taxon>
        <taxon>Paenibacillaceae</taxon>
        <taxon>Paenibacillus</taxon>
    </lineage>
</organism>
<keyword evidence="2" id="KW-0472">Membrane</keyword>
<feature type="transmembrane region" description="Helical" evidence="2">
    <location>
        <begin position="123"/>
        <end position="146"/>
    </location>
</feature>
<dbReference type="Proteomes" id="UP000670947">
    <property type="component" value="Unassembled WGS sequence"/>
</dbReference>
<accession>A0ABS3WAC0</accession>
<feature type="transmembrane region" description="Helical" evidence="2">
    <location>
        <begin position="33"/>
        <end position="58"/>
    </location>
</feature>
<gene>
    <name evidence="3" type="ORF">I8J29_13780</name>
</gene>
<feature type="region of interest" description="Disordered" evidence="1">
    <location>
        <begin position="1"/>
        <end position="26"/>
    </location>
</feature>
<evidence type="ECO:0000256" key="2">
    <source>
        <dbReference type="SAM" id="Phobius"/>
    </source>
</evidence>
<feature type="transmembrane region" description="Helical" evidence="2">
    <location>
        <begin position="83"/>
        <end position="111"/>
    </location>
</feature>
<reference evidence="3 4" key="1">
    <citation type="submission" date="2021-03" db="EMBL/GenBank/DDBJ databases">
        <title>Paenibacillus artemisicola MWE-103 whole genome sequence.</title>
        <authorList>
            <person name="Ham Y.J."/>
        </authorList>
    </citation>
    <scope>NUCLEOTIDE SEQUENCE [LARGE SCALE GENOMIC DNA]</scope>
    <source>
        <strain evidence="3 4">MWE-103</strain>
    </source>
</reference>
<sequence length="151" mass="15800">MNDYHADHGQSPYGYPPDPDEGAPKKTQSKLGIASFVIGLLSLILFAVAIVMTTTFIMDQFGNESNYNQLRADLETRFSDVNAVMPVLVAGLLMLVSFAGSLVGLILGIVGACSKNKTKTFPIIGIIVSALLPVGFVGLIVLGLALGGTAS</sequence>
<keyword evidence="4" id="KW-1185">Reference proteome</keyword>
<evidence type="ECO:0000256" key="1">
    <source>
        <dbReference type="SAM" id="MobiDB-lite"/>
    </source>
</evidence>
<evidence type="ECO:0008006" key="5">
    <source>
        <dbReference type="Google" id="ProtNLM"/>
    </source>
</evidence>
<keyword evidence="2" id="KW-1133">Transmembrane helix</keyword>
<name>A0ABS3WAC0_9BACL</name>
<evidence type="ECO:0000313" key="3">
    <source>
        <dbReference type="EMBL" id="MBO7745276.1"/>
    </source>
</evidence>